<dbReference type="InterPro" id="IPR048435">
    <property type="entry name" value="MASE6"/>
</dbReference>
<dbReference type="Proteomes" id="UP000295729">
    <property type="component" value="Unassembled WGS sequence"/>
</dbReference>
<dbReference type="GO" id="GO:1902201">
    <property type="term" value="P:negative regulation of bacterial-type flagellum-dependent cell motility"/>
    <property type="evidence" value="ECO:0007669"/>
    <property type="project" value="TreeGrafter"/>
</dbReference>
<keyword evidence="3" id="KW-0812">Transmembrane</keyword>
<dbReference type="NCBIfam" id="TIGR00254">
    <property type="entry name" value="GGDEF"/>
    <property type="match status" value="1"/>
</dbReference>
<feature type="transmembrane region" description="Helical" evidence="3">
    <location>
        <begin position="16"/>
        <end position="37"/>
    </location>
</feature>
<evidence type="ECO:0000256" key="2">
    <source>
        <dbReference type="ARBA" id="ARBA00034247"/>
    </source>
</evidence>
<feature type="domain" description="GGDEF" evidence="4">
    <location>
        <begin position="206"/>
        <end position="335"/>
    </location>
</feature>
<dbReference type="Pfam" id="PF20966">
    <property type="entry name" value="MASE6"/>
    <property type="match status" value="1"/>
</dbReference>
<dbReference type="InterPro" id="IPR029787">
    <property type="entry name" value="Nucleotide_cyclase"/>
</dbReference>
<dbReference type="CDD" id="cd01949">
    <property type="entry name" value="GGDEF"/>
    <property type="match status" value="1"/>
</dbReference>
<dbReference type="PANTHER" id="PTHR45138">
    <property type="entry name" value="REGULATORY COMPONENTS OF SENSORY TRANSDUCTION SYSTEM"/>
    <property type="match status" value="1"/>
</dbReference>
<dbReference type="OrthoDB" id="9812260at2"/>
<dbReference type="SUPFAM" id="SSF55073">
    <property type="entry name" value="Nucleotide cyclase"/>
    <property type="match status" value="1"/>
</dbReference>
<dbReference type="PROSITE" id="PS50887">
    <property type="entry name" value="GGDEF"/>
    <property type="match status" value="1"/>
</dbReference>
<accession>A0A4V3DGW1</accession>
<feature type="transmembrane region" description="Helical" evidence="3">
    <location>
        <begin position="144"/>
        <end position="165"/>
    </location>
</feature>
<dbReference type="SMART" id="SM00267">
    <property type="entry name" value="GGDEF"/>
    <property type="match status" value="1"/>
</dbReference>
<sequence length="335" mass="37785">MHDVSISISKRLRDKVWRGLCLIMGVLAGILACWNILLSQGALTLALIEIALVIYSAYLYLNVKKWSGITWQQYGYVLLLSSIVVYAVWFRPLANALYVWPLFLPILNYLALGLRQGFVISITTLLIVLSILATKGFSESYHSIGPVLINFFFCYISIMGVSHIYERNRYRVEENLVSLALTDALTGLKNRLAFKQDFAEYMNDESPFGLMMIDIDHFKKVNDTYGHDVGDDLLHQLTQRITQSFPDADAYRQGGEEFCLLYRGDKASLVQQAELLRILIAKEAFVVGEQSIPVTVSLGVAAINEVSEPSHLVVLADQRMYLAKRQGRNCVVSEE</sequence>
<dbReference type="AlphaFoldDB" id="A0A4V3DGW1"/>
<keyword evidence="6" id="KW-1185">Reference proteome</keyword>
<dbReference type="Pfam" id="PF00990">
    <property type="entry name" value="GGDEF"/>
    <property type="match status" value="1"/>
</dbReference>
<dbReference type="Gene3D" id="3.30.70.270">
    <property type="match status" value="1"/>
</dbReference>
<dbReference type="InterPro" id="IPR050469">
    <property type="entry name" value="Diguanylate_Cyclase"/>
</dbReference>
<comment type="catalytic activity">
    <reaction evidence="2">
        <text>2 GTP = 3',3'-c-di-GMP + 2 diphosphate</text>
        <dbReference type="Rhea" id="RHEA:24898"/>
        <dbReference type="ChEBI" id="CHEBI:33019"/>
        <dbReference type="ChEBI" id="CHEBI:37565"/>
        <dbReference type="ChEBI" id="CHEBI:58805"/>
        <dbReference type="EC" id="2.7.7.65"/>
    </reaction>
</comment>
<feature type="transmembrane region" description="Helical" evidence="3">
    <location>
        <begin position="73"/>
        <end position="90"/>
    </location>
</feature>
<evidence type="ECO:0000313" key="6">
    <source>
        <dbReference type="Proteomes" id="UP000295729"/>
    </source>
</evidence>
<gene>
    <name evidence="5" type="ORF">C8D85_1260</name>
</gene>
<evidence type="ECO:0000256" key="3">
    <source>
        <dbReference type="SAM" id="Phobius"/>
    </source>
</evidence>
<evidence type="ECO:0000256" key="1">
    <source>
        <dbReference type="ARBA" id="ARBA00012528"/>
    </source>
</evidence>
<dbReference type="InterPro" id="IPR000160">
    <property type="entry name" value="GGDEF_dom"/>
</dbReference>
<dbReference type="InterPro" id="IPR043128">
    <property type="entry name" value="Rev_trsase/Diguanyl_cyclase"/>
</dbReference>
<reference evidence="5 6" key="1">
    <citation type="submission" date="2019-03" db="EMBL/GenBank/DDBJ databases">
        <title>Genomic Encyclopedia of Type Strains, Phase IV (KMG-IV): sequencing the most valuable type-strain genomes for metagenomic binning, comparative biology and taxonomic classification.</title>
        <authorList>
            <person name="Goeker M."/>
        </authorList>
    </citation>
    <scope>NUCLEOTIDE SEQUENCE [LARGE SCALE GENOMIC DNA]</scope>
    <source>
        <strain evidence="5 6">DSM 5604</strain>
    </source>
</reference>
<organism evidence="5 6">
    <name type="scientific">Marinomonas communis</name>
    <dbReference type="NCBI Taxonomy" id="28254"/>
    <lineage>
        <taxon>Bacteria</taxon>
        <taxon>Pseudomonadati</taxon>
        <taxon>Pseudomonadota</taxon>
        <taxon>Gammaproteobacteria</taxon>
        <taxon>Oceanospirillales</taxon>
        <taxon>Oceanospirillaceae</taxon>
        <taxon>Marinomonas</taxon>
    </lineage>
</organism>
<dbReference type="GO" id="GO:0005886">
    <property type="term" value="C:plasma membrane"/>
    <property type="evidence" value="ECO:0007669"/>
    <property type="project" value="TreeGrafter"/>
</dbReference>
<dbReference type="GO" id="GO:0043709">
    <property type="term" value="P:cell adhesion involved in single-species biofilm formation"/>
    <property type="evidence" value="ECO:0007669"/>
    <property type="project" value="TreeGrafter"/>
</dbReference>
<comment type="caution">
    <text evidence="5">The sequence shown here is derived from an EMBL/GenBank/DDBJ whole genome shotgun (WGS) entry which is preliminary data.</text>
</comment>
<protein>
    <recommendedName>
        <fullName evidence="1">diguanylate cyclase</fullName>
        <ecNumber evidence="1">2.7.7.65</ecNumber>
    </recommendedName>
</protein>
<evidence type="ECO:0000259" key="4">
    <source>
        <dbReference type="PROSITE" id="PS50887"/>
    </source>
</evidence>
<feature type="transmembrane region" description="Helical" evidence="3">
    <location>
        <begin position="43"/>
        <end position="61"/>
    </location>
</feature>
<dbReference type="RefSeq" id="WP_133560658.1">
    <property type="nucleotide sequence ID" value="NZ_SNZA01000001.1"/>
</dbReference>
<dbReference type="PANTHER" id="PTHR45138:SF9">
    <property type="entry name" value="DIGUANYLATE CYCLASE DGCM-RELATED"/>
    <property type="match status" value="1"/>
</dbReference>
<name>A0A4V3DGW1_9GAMM</name>
<evidence type="ECO:0000313" key="5">
    <source>
        <dbReference type="EMBL" id="TDR15881.1"/>
    </source>
</evidence>
<feature type="transmembrane region" description="Helical" evidence="3">
    <location>
        <begin position="119"/>
        <end position="138"/>
    </location>
</feature>
<dbReference type="EC" id="2.7.7.65" evidence="1"/>
<keyword evidence="3" id="KW-1133">Transmembrane helix</keyword>
<dbReference type="GO" id="GO:0052621">
    <property type="term" value="F:diguanylate cyclase activity"/>
    <property type="evidence" value="ECO:0007669"/>
    <property type="project" value="UniProtKB-EC"/>
</dbReference>
<proteinExistence type="predicted"/>
<dbReference type="EMBL" id="SNZA01000001">
    <property type="protein sequence ID" value="TDR15881.1"/>
    <property type="molecule type" value="Genomic_DNA"/>
</dbReference>
<keyword evidence="3" id="KW-0472">Membrane</keyword>